<gene>
    <name evidence="3" type="ORF">GMBLW1_19990</name>
</gene>
<reference evidence="3" key="1">
    <citation type="submission" date="2019-04" db="EMBL/GenBank/DDBJ databases">
        <authorList>
            <consortium name="Science for Life Laboratories"/>
        </authorList>
    </citation>
    <scope>NUCLEOTIDE SEQUENCE</scope>
    <source>
        <strain evidence="3">MBLW1</strain>
    </source>
</reference>
<keyword evidence="1" id="KW-1133">Transmembrane helix</keyword>
<dbReference type="AlphaFoldDB" id="A0A6C2YKY5"/>
<name>A0A6C2YKY5_9BACT</name>
<proteinExistence type="predicted"/>
<dbReference type="InterPro" id="IPR011453">
    <property type="entry name" value="DUF1559"/>
</dbReference>
<sequence>MANGNRRSAFTLIELLVVIAIIAILIGLLLPAVQKVREAAARMQCQNNLKQLALGQHNYHDANGKFIPGLESGNCCWGTWMVPILPYIEQENMFRLYVNWNGRGTDVRYSGAPNTTNVTTRRIKTMTCPSDTENAPLAGITSHNYAVMVGPSAVYSSAGDGIFAFTRQRKMTDITDGTSNTVMMAEVLQGRNSDLRGFTWWGDASMVSSLQTPNTSVADRIYTAGYCNSQLPLLPCAVSDSSNPTIFFSRSRHTGGVNAAFADGSIRFVSQNIALNNWRAMGTSSGGEVITE</sequence>
<dbReference type="Pfam" id="PF07963">
    <property type="entry name" value="N_methyl"/>
    <property type="match status" value="1"/>
</dbReference>
<evidence type="ECO:0000313" key="4">
    <source>
        <dbReference type="Proteomes" id="UP000464378"/>
    </source>
</evidence>
<dbReference type="PANTHER" id="PTHR30093:SF2">
    <property type="entry name" value="TYPE II SECRETION SYSTEM PROTEIN H"/>
    <property type="match status" value="1"/>
</dbReference>
<dbReference type="NCBIfam" id="TIGR04294">
    <property type="entry name" value="pre_pil_HX9DG"/>
    <property type="match status" value="1"/>
</dbReference>
<evidence type="ECO:0000259" key="2">
    <source>
        <dbReference type="Pfam" id="PF07596"/>
    </source>
</evidence>
<dbReference type="Pfam" id="PF07596">
    <property type="entry name" value="SBP_bac_10"/>
    <property type="match status" value="1"/>
</dbReference>
<feature type="domain" description="DUF1559" evidence="2">
    <location>
        <begin position="34"/>
        <end position="274"/>
    </location>
</feature>
<dbReference type="NCBIfam" id="TIGR02532">
    <property type="entry name" value="IV_pilin_GFxxxE"/>
    <property type="match status" value="1"/>
</dbReference>
<dbReference type="InterPro" id="IPR027558">
    <property type="entry name" value="Pre_pil_HX9DG_C"/>
</dbReference>
<dbReference type="Proteomes" id="UP000464378">
    <property type="component" value="Chromosome"/>
</dbReference>
<accession>A0A6C2YKY5</accession>
<dbReference type="InterPro" id="IPR045584">
    <property type="entry name" value="Pilin-like"/>
</dbReference>
<keyword evidence="1" id="KW-0812">Transmembrane</keyword>
<dbReference type="KEGG" id="tim:GMBLW1_19990"/>
<dbReference type="InParanoid" id="A0A6C2YKY5"/>
<evidence type="ECO:0000256" key="1">
    <source>
        <dbReference type="SAM" id="Phobius"/>
    </source>
</evidence>
<dbReference type="EMBL" id="LR593887">
    <property type="protein sequence ID" value="VTR99970.1"/>
    <property type="molecule type" value="Genomic_DNA"/>
</dbReference>
<dbReference type="InterPro" id="IPR012902">
    <property type="entry name" value="N_methyl_site"/>
</dbReference>
<evidence type="ECO:0000313" key="3">
    <source>
        <dbReference type="EMBL" id="VIP01961.1"/>
    </source>
</evidence>
<dbReference type="Gene3D" id="3.30.700.10">
    <property type="entry name" value="Glycoprotein, Type 4 Pilin"/>
    <property type="match status" value="1"/>
</dbReference>
<organism evidence="3">
    <name type="scientific">Tuwongella immobilis</name>
    <dbReference type="NCBI Taxonomy" id="692036"/>
    <lineage>
        <taxon>Bacteria</taxon>
        <taxon>Pseudomonadati</taxon>
        <taxon>Planctomycetota</taxon>
        <taxon>Planctomycetia</taxon>
        <taxon>Gemmatales</taxon>
        <taxon>Gemmataceae</taxon>
        <taxon>Tuwongella</taxon>
    </lineage>
</organism>
<keyword evidence="4" id="KW-1185">Reference proteome</keyword>
<dbReference type="PANTHER" id="PTHR30093">
    <property type="entry name" value="GENERAL SECRETION PATHWAY PROTEIN G"/>
    <property type="match status" value="1"/>
</dbReference>
<dbReference type="EMBL" id="LR586016">
    <property type="protein sequence ID" value="VIP01961.1"/>
    <property type="molecule type" value="Genomic_DNA"/>
</dbReference>
<keyword evidence="1" id="KW-0472">Membrane</keyword>
<feature type="transmembrane region" description="Helical" evidence="1">
    <location>
        <begin position="12"/>
        <end position="33"/>
    </location>
</feature>
<protein>
    <recommendedName>
        <fullName evidence="2">DUF1559 domain-containing protein</fullName>
    </recommendedName>
</protein>
<dbReference type="SUPFAM" id="SSF54523">
    <property type="entry name" value="Pili subunits"/>
    <property type="match status" value="1"/>
</dbReference>
<dbReference type="RefSeq" id="WP_162657189.1">
    <property type="nucleotide sequence ID" value="NZ_LR593887.1"/>
</dbReference>